<protein>
    <submittedName>
        <fullName evidence="3">Uncharacterized protein</fullName>
    </submittedName>
</protein>
<proteinExistence type="predicted"/>
<evidence type="ECO:0000313" key="3">
    <source>
        <dbReference type="EMBL" id="EFN62431.1"/>
    </source>
</evidence>
<feature type="compositionally biased region" description="Basic and acidic residues" evidence="1">
    <location>
        <begin position="1"/>
        <end position="10"/>
    </location>
</feature>
<organism evidence="4">
    <name type="scientific">Camponotus floridanus</name>
    <name type="common">Florida carpenter ant</name>
    <dbReference type="NCBI Taxonomy" id="104421"/>
    <lineage>
        <taxon>Eukaryota</taxon>
        <taxon>Metazoa</taxon>
        <taxon>Ecdysozoa</taxon>
        <taxon>Arthropoda</taxon>
        <taxon>Hexapoda</taxon>
        <taxon>Insecta</taxon>
        <taxon>Pterygota</taxon>
        <taxon>Neoptera</taxon>
        <taxon>Endopterygota</taxon>
        <taxon>Hymenoptera</taxon>
        <taxon>Apocrita</taxon>
        <taxon>Aculeata</taxon>
        <taxon>Formicoidea</taxon>
        <taxon>Formicidae</taxon>
        <taxon>Formicinae</taxon>
        <taxon>Camponotus</taxon>
    </lineage>
</organism>
<name>E2AW09_CAMFO</name>
<dbReference type="AlphaFoldDB" id="E2AW09"/>
<keyword evidence="4" id="KW-1185">Reference proteome</keyword>
<sequence>MPATRAEKSDSANASSDTRCGCGIKPIRPFDDARLDLGSRLGETLERFARSRTERGAGARARGRLPRRGRRGRIAQLTRSSVPDSARFEKEERLLERIGEKDKGGSDVGGSGPAKGCECVARGKYVAAVVVVAVVAVVVVAVAVAAAAAVVGVAVPRKRQR</sequence>
<dbReference type="Proteomes" id="UP000000311">
    <property type="component" value="Unassembled WGS sequence"/>
</dbReference>
<dbReference type="InParanoid" id="E2AW09"/>
<evidence type="ECO:0000256" key="1">
    <source>
        <dbReference type="SAM" id="MobiDB-lite"/>
    </source>
</evidence>
<reference evidence="3 4" key="1">
    <citation type="journal article" date="2010" name="Science">
        <title>Genomic comparison of the ants Camponotus floridanus and Harpegnathos saltator.</title>
        <authorList>
            <person name="Bonasio R."/>
            <person name="Zhang G."/>
            <person name="Ye C."/>
            <person name="Mutti N.S."/>
            <person name="Fang X."/>
            <person name="Qin N."/>
            <person name="Donahue G."/>
            <person name="Yang P."/>
            <person name="Li Q."/>
            <person name="Li C."/>
            <person name="Zhang P."/>
            <person name="Huang Z."/>
            <person name="Berger S.L."/>
            <person name="Reinberg D."/>
            <person name="Wang J."/>
            <person name="Liebig J."/>
        </authorList>
    </citation>
    <scope>NUCLEOTIDE SEQUENCE [LARGE SCALE GENOMIC DNA]</scope>
    <source>
        <strain evidence="4">C129</strain>
    </source>
</reference>
<evidence type="ECO:0000313" key="4">
    <source>
        <dbReference type="Proteomes" id="UP000000311"/>
    </source>
</evidence>
<keyword evidence="2" id="KW-0472">Membrane</keyword>
<dbReference type="EMBL" id="GL443213">
    <property type="protein sequence ID" value="EFN62431.1"/>
    <property type="molecule type" value="Genomic_DNA"/>
</dbReference>
<evidence type="ECO:0000256" key="2">
    <source>
        <dbReference type="SAM" id="Phobius"/>
    </source>
</evidence>
<feature type="region of interest" description="Disordered" evidence="1">
    <location>
        <begin position="1"/>
        <end position="23"/>
    </location>
</feature>
<accession>E2AW09</accession>
<feature type="transmembrane region" description="Helical" evidence="2">
    <location>
        <begin position="125"/>
        <end position="155"/>
    </location>
</feature>
<keyword evidence="2" id="KW-1133">Transmembrane helix</keyword>
<gene>
    <name evidence="3" type="ORF">EAG_01622</name>
</gene>
<keyword evidence="2" id="KW-0812">Transmembrane</keyword>